<dbReference type="GO" id="GO:0033596">
    <property type="term" value="C:TSC1-TSC2 complex"/>
    <property type="evidence" value="ECO:0007669"/>
    <property type="project" value="TreeGrafter"/>
</dbReference>
<dbReference type="PANTHER" id="PTHR15154">
    <property type="entry name" value="HAMARTIN"/>
    <property type="match status" value="1"/>
</dbReference>
<dbReference type="GO" id="GO:0032007">
    <property type="term" value="P:negative regulation of TOR signaling"/>
    <property type="evidence" value="ECO:0007669"/>
    <property type="project" value="TreeGrafter"/>
</dbReference>
<dbReference type="PANTHER" id="PTHR15154:SF2">
    <property type="entry name" value="HAMARTIN"/>
    <property type="match status" value="1"/>
</dbReference>
<sequence>MVTFKEITKSIAQAVRNSAIDPEGQSACDVIEQYLDEQTVANGGSLPTIDTATIDKLSQDLISLYCSTVDINHAPPISSKPEALRSQAQHYILLRCIHALLPLLRPQRIFEEWWPLLQPVLTHASYTNKIKKEARLFIADSLIAELETEDECTYFHMLINIYLDTNQQQQQQETQKDETTRLHQTLLDLEQSEWSKNLTTILLTVGASETKQFFLLLNGYFLSSKHRLQIVYLMSEFMRRRRTHLHEILDTPLFDSMLKSLMYDNSTTLIATSVTNLIMLLPRICTSLPPFLPQLFYIFARAICWDQLRDLRKKQSIDSTYHSPTYIADGWDCVDYTFSKLSAPPSNPQTGAFFTSLYGLYPCNFLKFLYKPYAYFKEKQFIFPEEFDEETFKARTITQVTRHMLHPNLVLMDTESELTDKTRWMKMEPPDVMAQIMGLDLTNAASRVAFGHENNHSHRQQDLLDESLWEDTQRGSVKEDESTKEISMKQDEEKEQTDPESTQEDSKQAPAMVSSIMKLHKALKSGAEVLVGDDVWDSFGIKQQESIESLDRDQASAEDETMSSETKLLLAGLKREVLLLKNELNFELFLKQQHLQHIGRLHREHVLDSSVEAERQQLYNTTRMLKAQLNQTTSALEKLRAESALTKQKHVKWEDEQSGKLRGYREARKEWQNQMTRVEYQLEEYKKQLKEQKVQLDSAKQQIFELENELKTLEPVINKVTESEHRVKQLTQQMLLWEEDTSHMEEQKRYIKGLLSQWWSMEELVASLQSENKRLQEEQVQKEEQLEKLAIQLAELHTKADEPVHSNMENVSVEKKALEQTLKEAKLRLEQLEIEKLEWAAQMESVKCQLNHINDKQEITEE</sequence>
<dbReference type="VEuPathDB" id="FungiDB:BCV72DRAFT_338598"/>
<feature type="coiled-coil region" evidence="1">
    <location>
        <begin position="761"/>
        <end position="849"/>
    </location>
</feature>
<protein>
    <recommendedName>
        <fullName evidence="4">Hamartin-domain-containing protein</fullName>
    </recommendedName>
</protein>
<evidence type="ECO:0000313" key="3">
    <source>
        <dbReference type="EMBL" id="ORE02611.1"/>
    </source>
</evidence>
<keyword evidence="1" id="KW-0175">Coiled coil</keyword>
<dbReference type="AlphaFoldDB" id="A0A1X0QSA0"/>
<feature type="compositionally biased region" description="Basic and acidic residues" evidence="2">
    <location>
        <begin position="471"/>
        <end position="492"/>
    </location>
</feature>
<dbReference type="EMBL" id="KV922041">
    <property type="protein sequence ID" value="ORE02611.1"/>
    <property type="molecule type" value="Genomic_DNA"/>
</dbReference>
<dbReference type="GO" id="GO:0051726">
    <property type="term" value="P:regulation of cell cycle"/>
    <property type="evidence" value="ECO:0007669"/>
    <property type="project" value="TreeGrafter"/>
</dbReference>
<evidence type="ECO:0008006" key="4">
    <source>
        <dbReference type="Google" id="ProtNLM"/>
    </source>
</evidence>
<feature type="coiled-coil region" evidence="1">
    <location>
        <begin position="622"/>
        <end position="709"/>
    </location>
</feature>
<reference evidence="3" key="1">
    <citation type="journal article" date="2016" name="Proc. Natl. Acad. Sci. U.S.A.">
        <title>Lipid metabolic changes in an early divergent fungus govern the establishment of a mutualistic symbiosis with endobacteria.</title>
        <authorList>
            <person name="Lastovetsky O.A."/>
            <person name="Gaspar M.L."/>
            <person name="Mondo S.J."/>
            <person name="LaButti K.M."/>
            <person name="Sandor L."/>
            <person name="Grigoriev I.V."/>
            <person name="Henry S.A."/>
            <person name="Pawlowska T.E."/>
        </authorList>
    </citation>
    <scope>NUCLEOTIDE SEQUENCE [LARGE SCALE GENOMIC DNA]</scope>
    <source>
        <strain evidence="3">ATCC 52814</strain>
    </source>
</reference>
<gene>
    <name evidence="3" type="ORF">BCV72DRAFT_338598</name>
</gene>
<evidence type="ECO:0000256" key="1">
    <source>
        <dbReference type="SAM" id="Coils"/>
    </source>
</evidence>
<feature type="region of interest" description="Disordered" evidence="2">
    <location>
        <begin position="454"/>
        <end position="510"/>
    </location>
</feature>
<organism evidence="3">
    <name type="scientific">Rhizopus microsporus var. microsporus</name>
    <dbReference type="NCBI Taxonomy" id="86635"/>
    <lineage>
        <taxon>Eukaryota</taxon>
        <taxon>Fungi</taxon>
        <taxon>Fungi incertae sedis</taxon>
        <taxon>Mucoromycota</taxon>
        <taxon>Mucoromycotina</taxon>
        <taxon>Mucoromycetes</taxon>
        <taxon>Mucorales</taxon>
        <taxon>Mucorineae</taxon>
        <taxon>Rhizopodaceae</taxon>
        <taxon>Rhizopus</taxon>
    </lineage>
</organism>
<proteinExistence type="predicted"/>
<evidence type="ECO:0000256" key="2">
    <source>
        <dbReference type="SAM" id="MobiDB-lite"/>
    </source>
</evidence>
<dbReference type="Proteomes" id="UP000242414">
    <property type="component" value="Unassembled WGS sequence"/>
</dbReference>
<name>A0A1X0QSA0_RHIZD</name>
<dbReference type="InterPro" id="IPR007483">
    <property type="entry name" value="Hamartin"/>
</dbReference>
<accession>A0A1X0QSA0</accession>
<dbReference type="OrthoDB" id="6022054at2759"/>
<dbReference type="Pfam" id="PF04388">
    <property type="entry name" value="Hamartin"/>
    <property type="match status" value="1"/>
</dbReference>